<keyword evidence="3" id="KW-1185">Reference proteome</keyword>
<name>A0A5B7F236_PORTR</name>
<evidence type="ECO:0000313" key="3">
    <source>
        <dbReference type="Proteomes" id="UP000324222"/>
    </source>
</evidence>
<dbReference type="Proteomes" id="UP000324222">
    <property type="component" value="Unassembled WGS sequence"/>
</dbReference>
<gene>
    <name evidence="2" type="ORF">E2C01_032698</name>
</gene>
<dbReference type="AlphaFoldDB" id="A0A5B7F236"/>
<proteinExistence type="predicted"/>
<sequence length="86" mass="9469">MESLESPENGIRKAGGTILTDSIQGTNNANPMLRSYLGGREPRPSPKYRYLGPRTLPPRPQNTSQPGTCQVKTIITGLNTSFRPRE</sequence>
<evidence type="ECO:0000256" key="1">
    <source>
        <dbReference type="SAM" id="MobiDB-lite"/>
    </source>
</evidence>
<feature type="region of interest" description="Disordered" evidence="1">
    <location>
        <begin position="1"/>
        <end position="67"/>
    </location>
</feature>
<accession>A0A5B7F236</accession>
<evidence type="ECO:0000313" key="2">
    <source>
        <dbReference type="EMBL" id="MPC39173.1"/>
    </source>
</evidence>
<protein>
    <submittedName>
        <fullName evidence="2">Uncharacterized protein</fullName>
    </submittedName>
</protein>
<feature type="compositionally biased region" description="Polar residues" evidence="1">
    <location>
        <begin position="19"/>
        <end position="30"/>
    </location>
</feature>
<comment type="caution">
    <text evidence="2">The sequence shown here is derived from an EMBL/GenBank/DDBJ whole genome shotgun (WGS) entry which is preliminary data.</text>
</comment>
<reference evidence="2 3" key="1">
    <citation type="submission" date="2019-05" db="EMBL/GenBank/DDBJ databases">
        <title>Another draft genome of Portunus trituberculatus and its Hox gene families provides insights of decapod evolution.</title>
        <authorList>
            <person name="Jeong J.-H."/>
            <person name="Song I."/>
            <person name="Kim S."/>
            <person name="Choi T."/>
            <person name="Kim D."/>
            <person name="Ryu S."/>
            <person name="Kim W."/>
        </authorList>
    </citation>
    <scope>NUCLEOTIDE SEQUENCE [LARGE SCALE GENOMIC DNA]</scope>
    <source>
        <tissue evidence="2">Muscle</tissue>
    </source>
</reference>
<dbReference type="EMBL" id="VSRR010004283">
    <property type="protein sequence ID" value="MPC39173.1"/>
    <property type="molecule type" value="Genomic_DNA"/>
</dbReference>
<organism evidence="2 3">
    <name type="scientific">Portunus trituberculatus</name>
    <name type="common">Swimming crab</name>
    <name type="synonym">Neptunus trituberculatus</name>
    <dbReference type="NCBI Taxonomy" id="210409"/>
    <lineage>
        <taxon>Eukaryota</taxon>
        <taxon>Metazoa</taxon>
        <taxon>Ecdysozoa</taxon>
        <taxon>Arthropoda</taxon>
        <taxon>Crustacea</taxon>
        <taxon>Multicrustacea</taxon>
        <taxon>Malacostraca</taxon>
        <taxon>Eumalacostraca</taxon>
        <taxon>Eucarida</taxon>
        <taxon>Decapoda</taxon>
        <taxon>Pleocyemata</taxon>
        <taxon>Brachyura</taxon>
        <taxon>Eubrachyura</taxon>
        <taxon>Portunoidea</taxon>
        <taxon>Portunidae</taxon>
        <taxon>Portuninae</taxon>
        <taxon>Portunus</taxon>
    </lineage>
</organism>